<dbReference type="InterPro" id="IPR007695">
    <property type="entry name" value="DNA_mismatch_repair_MutS-lik_N"/>
</dbReference>
<dbReference type="GO" id="GO:0005634">
    <property type="term" value="C:nucleus"/>
    <property type="evidence" value="ECO:0007669"/>
    <property type="project" value="UniProtKB-SubCell"/>
</dbReference>
<dbReference type="InterPro" id="IPR036678">
    <property type="entry name" value="MutS_con_dom_sf"/>
</dbReference>
<dbReference type="Pfam" id="PF01624">
    <property type="entry name" value="MutS_I"/>
    <property type="match status" value="1"/>
</dbReference>
<sequence length="798" mass="90233">MDLDPSVLEKDPRSKSGVKETARLNLKQFTASEKGAGDQKSNADAAAPNRRTKSIYTPLELQFLEIKEQNLSVLLCVECGYKYRFFGEDAEIAARELNIFCHVDHNFMTASIPAHRLFVHVRRLVAKGYKVGVVKQTETAALKAAGDNKSAPFTRKLTAIYTKSTLIGEDVNPLLKLDDSVDVEDTTFEVPNNYLLCIYESHRKEKKKQEVTIGLVAVQPTAGDVMIDSFQDSKSRLELESRILRLQPVEILLPTDVSDQTEKLIGSITSTSLRDDDRIRVEKMESQHFEYSCAFELLSEFYRKGSSGTSGSQQLSRIMSLDKPLICCLGAVLKYLQEFHLEKILYGTSNFKQFSSAMEYMNMNGTMLKNLEIFQNQTNGSVKGSLFWVLDHTQTSFGRRLLKKWVSQPLMNTSEICARLDAISEIVFSESSVLAQMYTQLCKLPDLERGVCSIYHKKCSTQEFFLIVTALSRLKTNLQMLLPAIQSKVQSELLRKVLLEIPQLLKPVQRFVKIINENAAKTGDKTQLFADLTDFPMIHKRKEEIQEVLAQLQEHRQDIRLMLKIPSVDYITVSGQEFLIEIKNSKASSVPSDWVKINSTKAVGRFHTPFIVEKYRDLSRLREQLVLDCNTEWLNFLDQFGEHYLTVHKAVGHLATLDCIFSLAKVAKQGGYCRPTVLEDEKQIIIKDGRHPVIDVLMGEQDQYVPNSTELEGDKKRVMIITGPNMGGKSSYIRQVALISIMAQIGSYVPAEEAAVGIVDGIYTRCAHYVLSLITHHVGICFKLLVCLFFSRYLGKPP</sequence>
<proteinExistence type="inferred from homology"/>
<evidence type="ECO:0000256" key="9">
    <source>
        <dbReference type="ARBA" id="ARBA00023242"/>
    </source>
</evidence>
<organism evidence="15 16">
    <name type="scientific">Latimeria chalumnae</name>
    <name type="common">Coelacanth</name>
    <dbReference type="NCBI Taxonomy" id="7897"/>
    <lineage>
        <taxon>Eukaryota</taxon>
        <taxon>Metazoa</taxon>
        <taxon>Chordata</taxon>
        <taxon>Craniata</taxon>
        <taxon>Vertebrata</taxon>
        <taxon>Euteleostomi</taxon>
        <taxon>Coelacanthiformes</taxon>
        <taxon>Coelacanthidae</taxon>
        <taxon>Latimeria</taxon>
    </lineage>
</organism>
<evidence type="ECO:0000256" key="6">
    <source>
        <dbReference type="ARBA" id="ARBA00022840"/>
    </source>
</evidence>
<dbReference type="Gene3D" id="3.40.50.300">
    <property type="entry name" value="P-loop containing nucleotide triphosphate hydrolases"/>
    <property type="match status" value="1"/>
</dbReference>
<dbReference type="GeneTree" id="ENSGT00550000074949"/>
<dbReference type="Proteomes" id="UP000008672">
    <property type="component" value="Unassembled WGS sequence"/>
</dbReference>
<dbReference type="InterPro" id="IPR007861">
    <property type="entry name" value="DNA_mismatch_repair_MutS_clamp"/>
</dbReference>
<evidence type="ECO:0000256" key="2">
    <source>
        <dbReference type="ARBA" id="ARBA00007094"/>
    </source>
</evidence>
<name>H3A2T5_LATCH</name>
<evidence type="ECO:0000259" key="13">
    <source>
        <dbReference type="SMART" id="SM00533"/>
    </source>
</evidence>
<dbReference type="Gene3D" id="3.40.1170.10">
    <property type="entry name" value="DNA repair protein MutS, domain I"/>
    <property type="match status" value="1"/>
</dbReference>
<evidence type="ECO:0000259" key="14">
    <source>
        <dbReference type="SMART" id="SM00534"/>
    </source>
</evidence>
<dbReference type="InterPro" id="IPR027417">
    <property type="entry name" value="P-loop_NTPase"/>
</dbReference>
<dbReference type="OMA" id="INMHAAR"/>
<evidence type="ECO:0000313" key="16">
    <source>
        <dbReference type="Proteomes" id="UP000008672"/>
    </source>
</evidence>
<dbReference type="Ensembl" id="ENSLACT00000003992.1">
    <property type="protein sequence ID" value="ENSLACP00000003956.1"/>
    <property type="gene ID" value="ENSLACG00000003521.1"/>
</dbReference>
<dbReference type="Gene3D" id="3.30.420.110">
    <property type="entry name" value="MutS, connector domain"/>
    <property type="match status" value="1"/>
</dbReference>
<dbReference type="EMBL" id="AFYH01150784">
    <property type="status" value="NOT_ANNOTATED_CDS"/>
    <property type="molecule type" value="Genomic_DNA"/>
</dbReference>
<evidence type="ECO:0000256" key="3">
    <source>
        <dbReference type="ARBA" id="ARBA00022151"/>
    </source>
</evidence>
<dbReference type="FunFam" id="1.10.1420.10:FF:000004">
    <property type="entry name" value="DNA mismatch repair protein Msh3"/>
    <property type="match status" value="1"/>
</dbReference>
<dbReference type="InterPro" id="IPR000432">
    <property type="entry name" value="DNA_mismatch_repair_MutS_C"/>
</dbReference>
<dbReference type="FunFam" id="3.30.420.110:FF:000005">
    <property type="entry name" value="DNA mismatch repair protein"/>
    <property type="match status" value="1"/>
</dbReference>
<dbReference type="InParanoid" id="H3A2T5"/>
<evidence type="ECO:0000256" key="11">
    <source>
        <dbReference type="RuleBase" id="RU003756"/>
    </source>
</evidence>
<dbReference type="SUPFAM" id="SSF52540">
    <property type="entry name" value="P-loop containing nucleoside triphosphate hydrolases"/>
    <property type="match status" value="1"/>
</dbReference>
<dbReference type="Pfam" id="PF00488">
    <property type="entry name" value="MutS_V"/>
    <property type="match status" value="1"/>
</dbReference>
<dbReference type="SUPFAM" id="SSF53150">
    <property type="entry name" value="DNA repair protein MutS, domain II"/>
    <property type="match status" value="1"/>
</dbReference>
<gene>
    <name evidence="15" type="primary">MSH3</name>
</gene>
<feature type="domain" description="DNA mismatch repair proteins mutS family" evidence="14">
    <location>
        <begin position="716"/>
        <end position="795"/>
    </location>
</feature>
<evidence type="ECO:0000256" key="7">
    <source>
        <dbReference type="ARBA" id="ARBA00023125"/>
    </source>
</evidence>
<dbReference type="InterPro" id="IPR016151">
    <property type="entry name" value="DNA_mismatch_repair_MutS_N"/>
</dbReference>
<evidence type="ECO:0000256" key="1">
    <source>
        <dbReference type="ARBA" id="ARBA00004123"/>
    </source>
</evidence>
<evidence type="ECO:0000256" key="8">
    <source>
        <dbReference type="ARBA" id="ARBA00023204"/>
    </source>
</evidence>
<dbReference type="GO" id="GO:0006298">
    <property type="term" value="P:mismatch repair"/>
    <property type="evidence" value="ECO:0007669"/>
    <property type="project" value="InterPro"/>
</dbReference>
<dbReference type="InterPro" id="IPR036187">
    <property type="entry name" value="DNA_mismatch_repair_MutS_sf"/>
</dbReference>
<comment type="function">
    <text evidence="11">Component of the post-replicative DNA mismatch repair system (MMR).</text>
</comment>
<keyword evidence="16" id="KW-1185">Reference proteome</keyword>
<dbReference type="EMBL" id="AFYH01150790">
    <property type="status" value="NOT_ANNOTATED_CDS"/>
    <property type="molecule type" value="Genomic_DNA"/>
</dbReference>
<comment type="subcellular location">
    <subcellularLocation>
        <location evidence="1">Nucleus</location>
    </subcellularLocation>
</comment>
<dbReference type="PIRSF" id="PIRSF037677">
    <property type="entry name" value="DNA_mis_repair_Msh6"/>
    <property type="match status" value="1"/>
</dbReference>
<reference evidence="15" key="3">
    <citation type="submission" date="2025-09" db="UniProtKB">
        <authorList>
            <consortium name="Ensembl"/>
        </authorList>
    </citation>
    <scope>IDENTIFICATION</scope>
</reference>
<dbReference type="PANTHER" id="PTHR11361">
    <property type="entry name" value="DNA MISMATCH REPAIR PROTEIN MUTS FAMILY MEMBER"/>
    <property type="match status" value="1"/>
</dbReference>
<dbReference type="eggNOG" id="KOG0218">
    <property type="taxonomic scope" value="Eukaryota"/>
</dbReference>
<dbReference type="GO" id="GO:0140664">
    <property type="term" value="F:ATP-dependent DNA damage sensor activity"/>
    <property type="evidence" value="ECO:0007669"/>
    <property type="project" value="InterPro"/>
</dbReference>
<dbReference type="GO" id="GO:0006312">
    <property type="term" value="P:mitotic recombination"/>
    <property type="evidence" value="ECO:0007669"/>
    <property type="project" value="TreeGrafter"/>
</dbReference>
<dbReference type="Pfam" id="PF05188">
    <property type="entry name" value="MutS_II"/>
    <property type="match status" value="1"/>
</dbReference>
<dbReference type="AlphaFoldDB" id="H3A2T5"/>
<dbReference type="SUPFAM" id="SSF48334">
    <property type="entry name" value="DNA repair protein MutS, domain III"/>
    <property type="match status" value="1"/>
</dbReference>
<dbReference type="EMBL" id="AFYH01150791">
    <property type="status" value="NOT_ANNOTATED_CDS"/>
    <property type="molecule type" value="Genomic_DNA"/>
</dbReference>
<dbReference type="EMBL" id="AFYH01150782">
    <property type="status" value="NOT_ANNOTATED_CDS"/>
    <property type="molecule type" value="Genomic_DNA"/>
</dbReference>
<dbReference type="EMBL" id="AFYH01150785">
    <property type="status" value="NOT_ANNOTATED_CDS"/>
    <property type="molecule type" value="Genomic_DNA"/>
</dbReference>
<dbReference type="EMBL" id="AFYH01150787">
    <property type="status" value="NOT_ANNOTATED_CDS"/>
    <property type="molecule type" value="Genomic_DNA"/>
</dbReference>
<dbReference type="InterPro" id="IPR017261">
    <property type="entry name" value="DNA_mismatch_repair_MutS/MSH"/>
</dbReference>
<dbReference type="EMBL" id="AFYH01150783">
    <property type="status" value="NOT_ANNOTATED_CDS"/>
    <property type="molecule type" value="Genomic_DNA"/>
</dbReference>
<dbReference type="InterPro" id="IPR007860">
    <property type="entry name" value="DNA_mmatch_repair_MutS_con_dom"/>
</dbReference>
<reference evidence="16" key="1">
    <citation type="submission" date="2011-08" db="EMBL/GenBank/DDBJ databases">
        <title>The draft genome of Latimeria chalumnae.</title>
        <authorList>
            <person name="Di Palma F."/>
            <person name="Alfoldi J."/>
            <person name="Johnson J."/>
            <person name="Berlin A."/>
            <person name="Gnerre S."/>
            <person name="Jaffe D."/>
            <person name="MacCallum I."/>
            <person name="Young S."/>
            <person name="Walker B.J."/>
            <person name="Lander E."/>
            <person name="Lindblad-Toh K."/>
        </authorList>
    </citation>
    <scope>NUCLEOTIDE SEQUENCE [LARGE SCALE GENOMIC DNA]</scope>
    <source>
        <strain evidence="16">Wild caught</strain>
    </source>
</reference>
<evidence type="ECO:0000313" key="15">
    <source>
        <dbReference type="Ensembl" id="ENSLACP00000003956.1"/>
    </source>
</evidence>
<dbReference type="HOGENOM" id="CLU_002472_0_1_1"/>
<feature type="domain" description="DNA mismatch repair protein MutS core" evidence="13">
    <location>
        <begin position="381"/>
        <end position="697"/>
    </location>
</feature>
<dbReference type="Gene3D" id="1.10.1420.10">
    <property type="match status" value="2"/>
</dbReference>
<dbReference type="Pfam" id="PF05190">
    <property type="entry name" value="MutS_IV"/>
    <property type="match status" value="1"/>
</dbReference>
<accession>H3A2T5</accession>
<keyword evidence="9" id="KW-0539">Nucleus</keyword>
<dbReference type="EMBL" id="AFYH01150788">
    <property type="status" value="NOT_ANNOTATED_CDS"/>
    <property type="molecule type" value="Genomic_DNA"/>
</dbReference>
<keyword evidence="7 11" id="KW-0238">DNA-binding</keyword>
<dbReference type="SMART" id="SM00534">
    <property type="entry name" value="MUTSac"/>
    <property type="match status" value="1"/>
</dbReference>
<dbReference type="GO" id="GO:0016447">
    <property type="term" value="P:somatic recombination of immunoglobulin gene segments"/>
    <property type="evidence" value="ECO:0007669"/>
    <property type="project" value="TreeGrafter"/>
</dbReference>
<dbReference type="SUPFAM" id="SSF55271">
    <property type="entry name" value="DNA repair protein MutS, domain I"/>
    <property type="match status" value="1"/>
</dbReference>
<dbReference type="SMART" id="SM00533">
    <property type="entry name" value="MUTSd"/>
    <property type="match status" value="1"/>
</dbReference>
<reference evidence="15" key="2">
    <citation type="submission" date="2025-08" db="UniProtKB">
        <authorList>
            <consortium name="Ensembl"/>
        </authorList>
    </citation>
    <scope>IDENTIFICATION</scope>
</reference>
<dbReference type="PANTHER" id="PTHR11361:SF122">
    <property type="entry name" value="DNA MISMATCH REPAIR PROTEIN MSH3"/>
    <property type="match status" value="1"/>
</dbReference>
<keyword evidence="8 11" id="KW-0234">DNA repair</keyword>
<dbReference type="EMBL" id="AFYH01150789">
    <property type="status" value="NOT_ANNOTATED_CDS"/>
    <property type="molecule type" value="Genomic_DNA"/>
</dbReference>
<feature type="region of interest" description="Disordered" evidence="12">
    <location>
        <begin position="30"/>
        <end position="49"/>
    </location>
</feature>
<evidence type="ECO:0000256" key="4">
    <source>
        <dbReference type="ARBA" id="ARBA00022741"/>
    </source>
</evidence>
<keyword evidence="4 11" id="KW-0547">Nucleotide-binding</keyword>
<dbReference type="GO" id="GO:0005524">
    <property type="term" value="F:ATP binding"/>
    <property type="evidence" value="ECO:0007669"/>
    <property type="project" value="UniProtKB-KW"/>
</dbReference>
<dbReference type="FunCoup" id="H3A2T5">
    <property type="interactions" value="1475"/>
</dbReference>
<dbReference type="STRING" id="7897.ENSLACP00000003956"/>
<evidence type="ECO:0000256" key="10">
    <source>
        <dbReference type="ARBA" id="ARBA00073774"/>
    </source>
</evidence>
<keyword evidence="6" id="KW-0067">ATP-binding</keyword>
<dbReference type="Pfam" id="PF05192">
    <property type="entry name" value="MutS_III"/>
    <property type="match status" value="1"/>
</dbReference>
<dbReference type="FunFam" id="3.40.1170.10:FF:000004">
    <property type="entry name" value="DNA mismatch repair protein"/>
    <property type="match status" value="1"/>
</dbReference>
<evidence type="ECO:0000256" key="5">
    <source>
        <dbReference type="ARBA" id="ARBA00022763"/>
    </source>
</evidence>
<dbReference type="EMBL" id="AFYH01150786">
    <property type="status" value="NOT_ANNOTATED_CDS"/>
    <property type="molecule type" value="Genomic_DNA"/>
</dbReference>
<dbReference type="InterPro" id="IPR007696">
    <property type="entry name" value="DNA_mismatch_repair_MutS_core"/>
</dbReference>
<comment type="similarity">
    <text evidence="2">Belongs to the DNA mismatch repair MutS family. MSH3 subfamily.</text>
</comment>
<dbReference type="GO" id="GO:0030983">
    <property type="term" value="F:mismatched DNA binding"/>
    <property type="evidence" value="ECO:0007669"/>
    <property type="project" value="InterPro"/>
</dbReference>
<dbReference type="Bgee" id="ENSLACG00000003521">
    <property type="expression patterns" value="Expressed in muscle tissue and 2 other cell types or tissues"/>
</dbReference>
<keyword evidence="5 11" id="KW-0227">DNA damage</keyword>
<dbReference type="InterPro" id="IPR045076">
    <property type="entry name" value="MutS"/>
</dbReference>
<protein>
    <recommendedName>
        <fullName evidence="3 10">DNA mismatch repair protein MSH3</fullName>
    </recommendedName>
    <alternativeName>
        <fullName evidence="3 10">DNA mismatch repair protein MSH3</fullName>
    </alternativeName>
</protein>
<evidence type="ECO:0000256" key="12">
    <source>
        <dbReference type="SAM" id="MobiDB-lite"/>
    </source>
</evidence>